<evidence type="ECO:0000256" key="3">
    <source>
        <dbReference type="ARBA" id="ARBA00022771"/>
    </source>
</evidence>
<sequence>MPYVKLGASHRVLAAIFSILRTDQPNVFNRVDRSTTSRVSEKKVSLNRSIVTWLSFKNLPKNFFNDEETKNFFALFNKEIQLPSRSQMHTMIKEEFKSMQDNVISILEKNDSKFAFTLDAWSGRTRKSYYGVTIHFIDKNWTLNSFTLDFRPSKGKHSGKDIADIFYKILKTYKVQNSIAGITLDNASANTKFITELSKILEKDDADFDREDQHFRCLAHVLNLGVQDILKLMEFSGVDSEDDDYDSDDYQRGNQEANTITNVVNKIRQLHKKIRNSEALSQKLEGYCIAFEVEYKTPPIDSKTRWNSTFDMLDAAHDMKDALNQMTKKHDDLGHLSMQDVEWNLIKILIEFLSDFKKVSTKISGEKYVTLPSAVIAFNCLLNKIERKSLELNTQNKSKVDEKLITAFQKGEVKLLTHYKKCNWIYCISLILDPRIKAVGLQSSAWGTEMADTTLQKFKDIFKKYYDKYFQQEAVEQPAKKKPRVSDIDLDYSVLFVRPEKSVTWMTELNRYLEDPRPDEETDILQWWKLYAREYPITARIARDVLCIPATSVPCESDTKEYNF</sequence>
<dbReference type="PANTHER" id="PTHR46481:SF10">
    <property type="entry name" value="ZINC FINGER BED DOMAIN-CONTAINING PROTEIN 39"/>
    <property type="match status" value="1"/>
</dbReference>
<dbReference type="Pfam" id="PF14372">
    <property type="entry name" value="hAT-like_RNase-H"/>
    <property type="match status" value="1"/>
</dbReference>
<proteinExistence type="predicted"/>
<dbReference type="Proteomes" id="UP000479190">
    <property type="component" value="Unassembled WGS sequence"/>
</dbReference>
<accession>A0A6H5I4Y5</accession>
<evidence type="ECO:0000313" key="9">
    <source>
        <dbReference type="EMBL" id="CAB0030851.1"/>
    </source>
</evidence>
<evidence type="ECO:0000259" key="7">
    <source>
        <dbReference type="Pfam" id="PF05699"/>
    </source>
</evidence>
<dbReference type="AlphaFoldDB" id="A0A6H5I4Y5"/>
<evidence type="ECO:0000259" key="8">
    <source>
        <dbReference type="Pfam" id="PF14372"/>
    </source>
</evidence>
<dbReference type="PANTHER" id="PTHR46481">
    <property type="entry name" value="ZINC FINGER BED DOMAIN-CONTAINING PROTEIN 4"/>
    <property type="match status" value="1"/>
</dbReference>
<organism evidence="9 10">
    <name type="scientific">Trichogramma brassicae</name>
    <dbReference type="NCBI Taxonomy" id="86971"/>
    <lineage>
        <taxon>Eukaryota</taxon>
        <taxon>Metazoa</taxon>
        <taxon>Ecdysozoa</taxon>
        <taxon>Arthropoda</taxon>
        <taxon>Hexapoda</taxon>
        <taxon>Insecta</taxon>
        <taxon>Pterygota</taxon>
        <taxon>Neoptera</taxon>
        <taxon>Endopterygota</taxon>
        <taxon>Hymenoptera</taxon>
        <taxon>Apocrita</taxon>
        <taxon>Proctotrupomorpha</taxon>
        <taxon>Chalcidoidea</taxon>
        <taxon>Trichogrammatidae</taxon>
        <taxon>Trichogramma</taxon>
    </lineage>
</organism>
<dbReference type="InterPro" id="IPR008906">
    <property type="entry name" value="HATC_C_dom"/>
</dbReference>
<keyword evidence="6" id="KW-0539">Nucleus</keyword>
<name>A0A6H5I4Y5_9HYME</name>
<keyword evidence="3" id="KW-0863">Zinc-finger</keyword>
<evidence type="ECO:0000313" key="10">
    <source>
        <dbReference type="Proteomes" id="UP000479190"/>
    </source>
</evidence>
<comment type="subcellular location">
    <subcellularLocation>
        <location evidence="1">Nucleus</location>
    </subcellularLocation>
</comment>
<keyword evidence="4" id="KW-0862">Zinc</keyword>
<keyword evidence="5" id="KW-0238">DNA-binding</keyword>
<dbReference type="GO" id="GO:0046983">
    <property type="term" value="F:protein dimerization activity"/>
    <property type="evidence" value="ECO:0007669"/>
    <property type="project" value="InterPro"/>
</dbReference>
<dbReference type="Pfam" id="PF05699">
    <property type="entry name" value="Dimer_Tnp_hAT"/>
    <property type="match status" value="1"/>
</dbReference>
<evidence type="ECO:0008006" key="11">
    <source>
        <dbReference type="Google" id="ProtNLM"/>
    </source>
</evidence>
<dbReference type="GO" id="GO:0003677">
    <property type="term" value="F:DNA binding"/>
    <property type="evidence" value="ECO:0007669"/>
    <property type="project" value="UniProtKB-KW"/>
</dbReference>
<dbReference type="OrthoDB" id="7686387at2759"/>
<keyword evidence="10" id="KW-1185">Reference proteome</keyword>
<evidence type="ECO:0000256" key="6">
    <source>
        <dbReference type="ARBA" id="ARBA00023242"/>
    </source>
</evidence>
<dbReference type="InterPro" id="IPR012337">
    <property type="entry name" value="RNaseH-like_sf"/>
</dbReference>
<evidence type="ECO:0000256" key="5">
    <source>
        <dbReference type="ARBA" id="ARBA00023125"/>
    </source>
</evidence>
<feature type="domain" description="hAT-like transposase RNase-H fold" evidence="8">
    <location>
        <begin position="372"/>
        <end position="469"/>
    </location>
</feature>
<dbReference type="InterPro" id="IPR025525">
    <property type="entry name" value="hAT-like_transposase_RNase-H"/>
</dbReference>
<dbReference type="GO" id="GO:0008270">
    <property type="term" value="F:zinc ion binding"/>
    <property type="evidence" value="ECO:0007669"/>
    <property type="project" value="UniProtKB-KW"/>
</dbReference>
<evidence type="ECO:0000256" key="1">
    <source>
        <dbReference type="ARBA" id="ARBA00004123"/>
    </source>
</evidence>
<reference evidence="9 10" key="1">
    <citation type="submission" date="2020-02" db="EMBL/GenBank/DDBJ databases">
        <authorList>
            <person name="Ferguson B K."/>
        </authorList>
    </citation>
    <scope>NUCLEOTIDE SEQUENCE [LARGE SCALE GENOMIC DNA]</scope>
</reference>
<evidence type="ECO:0000256" key="2">
    <source>
        <dbReference type="ARBA" id="ARBA00022723"/>
    </source>
</evidence>
<keyword evidence="2" id="KW-0479">Metal-binding</keyword>
<dbReference type="SUPFAM" id="SSF53098">
    <property type="entry name" value="Ribonuclease H-like"/>
    <property type="match status" value="1"/>
</dbReference>
<feature type="domain" description="HAT C-terminal dimerisation" evidence="7">
    <location>
        <begin position="508"/>
        <end position="557"/>
    </location>
</feature>
<dbReference type="EMBL" id="CADCXV010000558">
    <property type="protein sequence ID" value="CAB0030851.1"/>
    <property type="molecule type" value="Genomic_DNA"/>
</dbReference>
<dbReference type="GO" id="GO:0005634">
    <property type="term" value="C:nucleus"/>
    <property type="evidence" value="ECO:0007669"/>
    <property type="project" value="UniProtKB-SubCell"/>
</dbReference>
<gene>
    <name evidence="9" type="ORF">TBRA_LOCUS2837</name>
</gene>
<protein>
    <recommendedName>
        <fullName evidence="11">HAT C-terminal dimerisation domain-containing protein</fullName>
    </recommendedName>
</protein>
<dbReference type="InterPro" id="IPR052035">
    <property type="entry name" value="ZnF_BED_domain_contain"/>
</dbReference>
<evidence type="ECO:0000256" key="4">
    <source>
        <dbReference type="ARBA" id="ARBA00022833"/>
    </source>
</evidence>